<evidence type="ECO:0000313" key="2">
    <source>
        <dbReference type="Proteomes" id="UP000789405"/>
    </source>
</evidence>
<dbReference type="AlphaFoldDB" id="A0A9N9GCM4"/>
<organism evidence="1 2">
    <name type="scientific">Dentiscutata erythropus</name>
    <dbReference type="NCBI Taxonomy" id="1348616"/>
    <lineage>
        <taxon>Eukaryota</taxon>
        <taxon>Fungi</taxon>
        <taxon>Fungi incertae sedis</taxon>
        <taxon>Mucoromycota</taxon>
        <taxon>Glomeromycotina</taxon>
        <taxon>Glomeromycetes</taxon>
        <taxon>Diversisporales</taxon>
        <taxon>Gigasporaceae</taxon>
        <taxon>Dentiscutata</taxon>
    </lineage>
</organism>
<evidence type="ECO:0000313" key="1">
    <source>
        <dbReference type="EMBL" id="CAG8600743.1"/>
    </source>
</evidence>
<dbReference type="OrthoDB" id="2339353at2759"/>
<accession>A0A9N9GCM4</accession>
<gene>
    <name evidence="1" type="ORF">DERYTH_LOCUS7627</name>
</gene>
<reference evidence="1" key="1">
    <citation type="submission" date="2021-06" db="EMBL/GenBank/DDBJ databases">
        <authorList>
            <person name="Kallberg Y."/>
            <person name="Tangrot J."/>
            <person name="Rosling A."/>
        </authorList>
    </citation>
    <scope>NUCLEOTIDE SEQUENCE</scope>
    <source>
        <strain evidence="1">MA453B</strain>
    </source>
</reference>
<protein>
    <submittedName>
        <fullName evidence="1">17606_t:CDS:1</fullName>
    </submittedName>
</protein>
<name>A0A9N9GCM4_9GLOM</name>
<sequence>MSDGNFSISCTFFTTSNNQRSSCDDSFQKSITIDGFTYIPFIASDPISQININNSIGFLITSKSANNSKPNVSSIRPTMFLFDPGYNPLSSKYPNEFPYNEPFVQSISNMNDYYITPNNKIRNMQNLNGFNQYIGLRSTYNQIPYIEGFMDSFTNNSANYYATILISPQTTIVEEETEQSWCCCFGLREKTEENLAQFIENPLSYTELNEGSIQERLRNLEKLSLEQRIKLLETNSLLFKDNIVNTKLLDSIKQKSDNSYYEYYNRELPKLPVSTQII</sequence>
<dbReference type="EMBL" id="CAJVPY010003754">
    <property type="protein sequence ID" value="CAG8600743.1"/>
    <property type="molecule type" value="Genomic_DNA"/>
</dbReference>
<dbReference type="Proteomes" id="UP000789405">
    <property type="component" value="Unassembled WGS sequence"/>
</dbReference>
<proteinExistence type="predicted"/>
<comment type="caution">
    <text evidence="1">The sequence shown here is derived from an EMBL/GenBank/DDBJ whole genome shotgun (WGS) entry which is preliminary data.</text>
</comment>
<keyword evidence="2" id="KW-1185">Reference proteome</keyword>